<proteinExistence type="predicted"/>
<reference evidence="1" key="1">
    <citation type="journal article" date="2021" name="PeerJ">
        <title>Extensive microbial diversity within the chicken gut microbiome revealed by metagenomics and culture.</title>
        <authorList>
            <person name="Gilroy R."/>
            <person name="Ravi A."/>
            <person name="Getino M."/>
            <person name="Pursley I."/>
            <person name="Horton D.L."/>
            <person name="Alikhan N.F."/>
            <person name="Baker D."/>
            <person name="Gharbi K."/>
            <person name="Hall N."/>
            <person name="Watson M."/>
            <person name="Adriaenssens E.M."/>
            <person name="Foster-Nyarko E."/>
            <person name="Jarju S."/>
            <person name="Secka A."/>
            <person name="Antonio M."/>
            <person name="Oren A."/>
            <person name="Chaudhuri R.R."/>
            <person name="La Ragione R."/>
            <person name="Hildebrand F."/>
            <person name="Pallen M.J."/>
        </authorList>
    </citation>
    <scope>NUCLEOTIDE SEQUENCE</scope>
    <source>
        <strain evidence="1">G3-2149</strain>
    </source>
</reference>
<dbReference type="AlphaFoldDB" id="A0A9E2LDE0"/>
<reference evidence="1" key="2">
    <citation type="submission" date="2021-04" db="EMBL/GenBank/DDBJ databases">
        <authorList>
            <person name="Gilroy R."/>
        </authorList>
    </citation>
    <scope>NUCLEOTIDE SEQUENCE</scope>
    <source>
        <strain evidence="1">G3-2149</strain>
    </source>
</reference>
<dbReference type="EMBL" id="JAHLFU010000241">
    <property type="protein sequence ID" value="MBU3854498.1"/>
    <property type="molecule type" value="Genomic_DNA"/>
</dbReference>
<organism evidence="1 2">
    <name type="scientific">Candidatus Paraprevotella stercoravium</name>
    <dbReference type="NCBI Taxonomy" id="2838725"/>
    <lineage>
        <taxon>Bacteria</taxon>
        <taxon>Pseudomonadati</taxon>
        <taxon>Bacteroidota</taxon>
        <taxon>Bacteroidia</taxon>
        <taxon>Bacteroidales</taxon>
        <taxon>Prevotellaceae</taxon>
        <taxon>Paraprevotella</taxon>
    </lineage>
</organism>
<evidence type="ECO:0000313" key="1">
    <source>
        <dbReference type="EMBL" id="MBU3854498.1"/>
    </source>
</evidence>
<name>A0A9E2LDE0_9BACT</name>
<sequence>MKTITTAPSAPAMSVAWPIPYNPSRPVKRRFPDTADEPRTIGYYLEPLRDIASRPDRAELLKLFMQETIE</sequence>
<accession>A0A9E2LDE0</accession>
<dbReference type="Proteomes" id="UP000823865">
    <property type="component" value="Unassembled WGS sequence"/>
</dbReference>
<protein>
    <submittedName>
        <fullName evidence="1">Uncharacterized protein</fullName>
    </submittedName>
</protein>
<gene>
    <name evidence="1" type="ORF">H9789_11930</name>
</gene>
<comment type="caution">
    <text evidence="1">The sequence shown here is derived from an EMBL/GenBank/DDBJ whole genome shotgun (WGS) entry which is preliminary data.</text>
</comment>
<evidence type="ECO:0000313" key="2">
    <source>
        <dbReference type="Proteomes" id="UP000823865"/>
    </source>
</evidence>